<dbReference type="Proteomes" id="UP000515125">
    <property type="component" value="Unplaced"/>
</dbReference>
<evidence type="ECO:0000313" key="1">
    <source>
        <dbReference type="Proteomes" id="UP000515125"/>
    </source>
</evidence>
<dbReference type="OrthoDB" id="348302at2759"/>
<sequence>MLVRIMQQQQGSQGHRQPVALLPMPKTQELVDFVERLSSSNSSSSGDLRGTVAALQLELEGQPGDAWIYYPAPSLPGFSVSLSSDSTTGGSSAMSYQEILVELEKLTGVHWAFTFGTALTPKSVARLLSIFALSRRIDAAFEFVAKRNKEDLILLRQAAAGVEALEVLLQRSRATAELMRPLALQQQRLEQRYEALLLLRAMKDCETRRVQHLQQEMNATCII</sequence>
<organism evidence="1 2">
    <name type="scientific">Cyclospora cayetanensis</name>
    <dbReference type="NCBI Taxonomy" id="88456"/>
    <lineage>
        <taxon>Eukaryota</taxon>
        <taxon>Sar</taxon>
        <taxon>Alveolata</taxon>
        <taxon>Apicomplexa</taxon>
        <taxon>Conoidasida</taxon>
        <taxon>Coccidia</taxon>
        <taxon>Eucoccidiorida</taxon>
        <taxon>Eimeriorina</taxon>
        <taxon>Eimeriidae</taxon>
        <taxon>Cyclospora</taxon>
    </lineage>
</organism>
<keyword evidence="1" id="KW-1185">Reference proteome</keyword>
<reference evidence="2" key="1">
    <citation type="submission" date="2025-08" db="UniProtKB">
        <authorList>
            <consortium name="RefSeq"/>
        </authorList>
    </citation>
    <scope>IDENTIFICATION</scope>
</reference>
<proteinExistence type="predicted"/>
<evidence type="ECO:0000313" key="2">
    <source>
        <dbReference type="RefSeq" id="XP_026194562.1"/>
    </source>
</evidence>
<dbReference type="AlphaFoldDB" id="A0A6P6S4A8"/>
<name>A0A6P6S4A8_9EIME</name>
<protein>
    <submittedName>
        <fullName evidence="2">Uncharacterized protein LOC34618585</fullName>
    </submittedName>
</protein>
<dbReference type="RefSeq" id="XP_026194562.1">
    <property type="nucleotide sequence ID" value="XM_026338777.1"/>
</dbReference>
<gene>
    <name evidence="2" type="primary">LOC34618585</name>
</gene>
<accession>A0A6P6S4A8</accession>
<dbReference type="GeneID" id="34618585"/>